<dbReference type="AlphaFoldDB" id="A0A1S8X121"/>
<reference evidence="4 5" key="1">
    <citation type="submission" date="2015-03" db="EMBL/GenBank/DDBJ databases">
        <title>Draft genome of the nematode, Opisthorchis viverrini.</title>
        <authorList>
            <person name="Mitreva M."/>
        </authorList>
    </citation>
    <scope>NUCLEOTIDE SEQUENCE [LARGE SCALE GENOMIC DNA]</scope>
    <source>
        <strain evidence="4">Khon Kaen</strain>
    </source>
</reference>
<evidence type="ECO:0000313" key="4">
    <source>
        <dbReference type="EMBL" id="OON20367.1"/>
    </source>
</evidence>
<feature type="domain" description="BZIP" evidence="3">
    <location>
        <begin position="114"/>
        <end position="147"/>
    </location>
</feature>
<feature type="region of interest" description="Disordered" evidence="2">
    <location>
        <begin position="80"/>
        <end position="111"/>
    </location>
</feature>
<protein>
    <submittedName>
        <fullName evidence="4">Basic region leucine zipper</fullName>
    </submittedName>
</protein>
<dbReference type="EMBL" id="KV892687">
    <property type="protein sequence ID" value="OON20367.1"/>
    <property type="molecule type" value="Genomic_DNA"/>
</dbReference>
<evidence type="ECO:0000256" key="2">
    <source>
        <dbReference type="SAM" id="MobiDB-lite"/>
    </source>
</evidence>
<dbReference type="Proteomes" id="UP000243686">
    <property type="component" value="Unassembled WGS sequence"/>
</dbReference>
<keyword evidence="1" id="KW-0175">Coiled coil</keyword>
<accession>A0A1S8X121</accession>
<feature type="coiled-coil region" evidence="1">
    <location>
        <begin position="129"/>
        <end position="173"/>
    </location>
</feature>
<sequence length="216" mass="24727">MTLFRGCRPNVIGSGSHENELVKWTFNLTKKRGGITKSKEQSDQNLQVPASTSHHSKDPGHESVGGVVVGVRVGLKAPEVSKADSPDFSESSTSGSERRAYTRTNQTQRSAPNYLRLRSRNNEAVKRFRQKSKNQTRSLEDEIARYQKLALMYESEECRLTTARRDLETLIQRHVHGEEIARRAYDIIENVREARRLFHQELRVQLDEGDERDGYS</sequence>
<dbReference type="CDD" id="cd14686">
    <property type="entry name" value="bZIP"/>
    <property type="match status" value="1"/>
</dbReference>
<keyword evidence="5" id="KW-1185">Reference proteome</keyword>
<evidence type="ECO:0000259" key="3">
    <source>
        <dbReference type="Pfam" id="PF07716"/>
    </source>
</evidence>
<evidence type="ECO:0000256" key="1">
    <source>
        <dbReference type="SAM" id="Coils"/>
    </source>
</evidence>
<feature type="region of interest" description="Disordered" evidence="2">
    <location>
        <begin position="32"/>
        <end position="64"/>
    </location>
</feature>
<gene>
    <name evidence="4" type="ORF">X801_03753</name>
</gene>
<feature type="compositionally biased region" description="Polar residues" evidence="2">
    <location>
        <begin position="43"/>
        <end position="53"/>
    </location>
</feature>
<feature type="compositionally biased region" description="Polar residues" evidence="2">
    <location>
        <begin position="102"/>
        <end position="111"/>
    </location>
</feature>
<dbReference type="Gene3D" id="1.20.5.170">
    <property type="match status" value="1"/>
</dbReference>
<evidence type="ECO:0000313" key="5">
    <source>
        <dbReference type="Proteomes" id="UP000243686"/>
    </source>
</evidence>
<proteinExistence type="predicted"/>
<dbReference type="Pfam" id="PF07716">
    <property type="entry name" value="bZIP_2"/>
    <property type="match status" value="1"/>
</dbReference>
<name>A0A1S8X121_OPIVI</name>
<organism evidence="4 5">
    <name type="scientific">Opisthorchis viverrini</name>
    <name type="common">Southeast Asian liver fluke</name>
    <dbReference type="NCBI Taxonomy" id="6198"/>
    <lineage>
        <taxon>Eukaryota</taxon>
        <taxon>Metazoa</taxon>
        <taxon>Spiralia</taxon>
        <taxon>Lophotrochozoa</taxon>
        <taxon>Platyhelminthes</taxon>
        <taxon>Trematoda</taxon>
        <taxon>Digenea</taxon>
        <taxon>Opisthorchiida</taxon>
        <taxon>Opisthorchiata</taxon>
        <taxon>Opisthorchiidae</taxon>
        <taxon>Opisthorchis</taxon>
    </lineage>
</organism>
<dbReference type="InterPro" id="IPR004827">
    <property type="entry name" value="bZIP"/>
</dbReference>
<dbReference type="GO" id="GO:0003700">
    <property type="term" value="F:DNA-binding transcription factor activity"/>
    <property type="evidence" value="ECO:0007669"/>
    <property type="project" value="InterPro"/>
</dbReference>